<dbReference type="Proteomes" id="UP001352852">
    <property type="component" value="Unassembled WGS sequence"/>
</dbReference>
<organism evidence="3 4">
    <name type="scientific">Characodon lateralis</name>
    <dbReference type="NCBI Taxonomy" id="208331"/>
    <lineage>
        <taxon>Eukaryota</taxon>
        <taxon>Metazoa</taxon>
        <taxon>Chordata</taxon>
        <taxon>Craniata</taxon>
        <taxon>Vertebrata</taxon>
        <taxon>Euteleostomi</taxon>
        <taxon>Actinopterygii</taxon>
        <taxon>Neopterygii</taxon>
        <taxon>Teleostei</taxon>
        <taxon>Neoteleostei</taxon>
        <taxon>Acanthomorphata</taxon>
        <taxon>Ovalentaria</taxon>
        <taxon>Atherinomorphae</taxon>
        <taxon>Cyprinodontiformes</taxon>
        <taxon>Goodeidae</taxon>
        <taxon>Characodon</taxon>
    </lineage>
</organism>
<evidence type="ECO:0008006" key="5">
    <source>
        <dbReference type="Google" id="ProtNLM"/>
    </source>
</evidence>
<reference evidence="3 4" key="1">
    <citation type="submission" date="2021-06" db="EMBL/GenBank/DDBJ databases">
        <authorList>
            <person name="Palmer J.M."/>
        </authorList>
    </citation>
    <scope>NUCLEOTIDE SEQUENCE [LARGE SCALE GENOMIC DNA]</scope>
    <source>
        <strain evidence="3 4">CL_MEX2019</strain>
        <tissue evidence="3">Muscle</tissue>
    </source>
</reference>
<name>A0ABU7D0U8_9TELE</name>
<keyword evidence="4" id="KW-1185">Reference proteome</keyword>
<keyword evidence="2" id="KW-0732">Signal</keyword>
<gene>
    <name evidence="3" type="ORF">CHARACLAT_013993</name>
</gene>
<protein>
    <recommendedName>
        <fullName evidence="5">Secreted protein</fullName>
    </recommendedName>
</protein>
<feature type="signal peptide" evidence="2">
    <location>
        <begin position="1"/>
        <end position="15"/>
    </location>
</feature>
<evidence type="ECO:0000256" key="1">
    <source>
        <dbReference type="SAM" id="MobiDB-lite"/>
    </source>
</evidence>
<proteinExistence type="predicted"/>
<evidence type="ECO:0000313" key="3">
    <source>
        <dbReference type="EMBL" id="MED6267610.1"/>
    </source>
</evidence>
<feature type="region of interest" description="Disordered" evidence="1">
    <location>
        <begin position="64"/>
        <end position="86"/>
    </location>
</feature>
<comment type="caution">
    <text evidence="3">The sequence shown here is derived from an EMBL/GenBank/DDBJ whole genome shotgun (WGS) entry which is preliminary data.</text>
</comment>
<accession>A0ABU7D0U8</accession>
<feature type="chain" id="PRO_5047299121" description="Secreted protein" evidence="2">
    <location>
        <begin position="16"/>
        <end position="86"/>
    </location>
</feature>
<sequence>MVILFFCFVFKKTKACSTLRGSLVKRRRRYLCYCSLLFGEELVEFAAKGKEALCRKRMKAWPTDSEATSSLAGVTLSERGRKKNRL</sequence>
<evidence type="ECO:0000256" key="2">
    <source>
        <dbReference type="SAM" id="SignalP"/>
    </source>
</evidence>
<evidence type="ECO:0000313" key="4">
    <source>
        <dbReference type="Proteomes" id="UP001352852"/>
    </source>
</evidence>
<dbReference type="EMBL" id="JAHUTJ010009227">
    <property type="protein sequence ID" value="MED6267610.1"/>
    <property type="molecule type" value="Genomic_DNA"/>
</dbReference>